<evidence type="ECO:0000313" key="1">
    <source>
        <dbReference type="EMBL" id="KRY14527.1"/>
    </source>
</evidence>
<gene>
    <name evidence="1" type="ORF">T12_1697</name>
</gene>
<proteinExistence type="predicted"/>
<comment type="caution">
    <text evidence="1">The sequence shown here is derived from an EMBL/GenBank/DDBJ whole genome shotgun (WGS) entry which is preliminary data.</text>
</comment>
<sequence length="105" mass="12211">MFKRVSSENLCNLFEVYIVEEVEKVDFYRFYDFPRLPELSIINEEQRAICVPSDFGSCCQTKVESKKRVFDLDTCAVLFAHLHSGTSWANKLAPVEQPSRLDRTK</sequence>
<dbReference type="Proteomes" id="UP000054783">
    <property type="component" value="Unassembled WGS sequence"/>
</dbReference>
<keyword evidence="2" id="KW-1185">Reference proteome</keyword>
<organism evidence="1 2">
    <name type="scientific">Trichinella patagoniensis</name>
    <dbReference type="NCBI Taxonomy" id="990121"/>
    <lineage>
        <taxon>Eukaryota</taxon>
        <taxon>Metazoa</taxon>
        <taxon>Ecdysozoa</taxon>
        <taxon>Nematoda</taxon>
        <taxon>Enoplea</taxon>
        <taxon>Dorylaimia</taxon>
        <taxon>Trichinellida</taxon>
        <taxon>Trichinellidae</taxon>
        <taxon>Trichinella</taxon>
    </lineage>
</organism>
<protein>
    <submittedName>
        <fullName evidence="1">Uncharacterized protein</fullName>
    </submittedName>
</protein>
<evidence type="ECO:0000313" key="2">
    <source>
        <dbReference type="Proteomes" id="UP000054783"/>
    </source>
</evidence>
<name>A0A0V0ZQ49_9BILA</name>
<accession>A0A0V0ZQ49</accession>
<reference evidence="1 2" key="1">
    <citation type="submission" date="2015-01" db="EMBL/GenBank/DDBJ databases">
        <title>Evolution of Trichinella species and genotypes.</title>
        <authorList>
            <person name="Korhonen P.K."/>
            <person name="Edoardo P."/>
            <person name="Giuseppe L.R."/>
            <person name="Gasser R.B."/>
        </authorList>
    </citation>
    <scope>NUCLEOTIDE SEQUENCE [LARGE SCALE GENOMIC DNA]</scope>
    <source>
        <strain evidence="1">ISS2496</strain>
    </source>
</reference>
<dbReference type="AlphaFoldDB" id="A0A0V0ZQ49"/>
<dbReference type="EMBL" id="JYDQ01000114">
    <property type="protein sequence ID" value="KRY14527.1"/>
    <property type="molecule type" value="Genomic_DNA"/>
</dbReference>